<evidence type="ECO:0000256" key="2">
    <source>
        <dbReference type="SAM" id="Phobius"/>
    </source>
</evidence>
<comment type="caution">
    <text evidence="3">The sequence shown here is derived from an EMBL/GenBank/DDBJ whole genome shotgun (WGS) entry which is preliminary data.</text>
</comment>
<keyword evidence="2" id="KW-0472">Membrane</keyword>
<keyword evidence="2" id="KW-1133">Transmembrane helix</keyword>
<dbReference type="Proteomes" id="UP001149163">
    <property type="component" value="Unassembled WGS sequence"/>
</dbReference>
<keyword evidence="4" id="KW-1185">Reference proteome</keyword>
<dbReference type="RefSeq" id="XP_056544162.1">
    <property type="nucleotide sequence ID" value="XM_056685420.1"/>
</dbReference>
<dbReference type="GeneID" id="81424596"/>
<name>A0A9W9I629_9EURO</name>
<protein>
    <submittedName>
        <fullName evidence="3">Uncharacterized protein</fullName>
    </submittedName>
</protein>
<sequence length="182" mass="20424">MVISWNKDQEHRLLIVIWQTCGSHFDWEGAAKRMGGSWSFLVTILLCPFVCLTYYPACTAEAIKQHLRAIVRKEQMKHQEEEEEALHAVKAFKAKKETKSGTSQSNATKRDKITKAGDSYATPSPAKRQRKHGPSSPPAALKTQEDSGELLGDERSTCNTGYNASQDATLAGNWWTQFNDQH</sequence>
<gene>
    <name evidence="3" type="ORF">N7482_003295</name>
</gene>
<dbReference type="EMBL" id="JAPQKN010000002">
    <property type="protein sequence ID" value="KAJ5167701.1"/>
    <property type="molecule type" value="Genomic_DNA"/>
</dbReference>
<proteinExistence type="predicted"/>
<dbReference type="OrthoDB" id="4365020at2759"/>
<evidence type="ECO:0000256" key="1">
    <source>
        <dbReference type="SAM" id="MobiDB-lite"/>
    </source>
</evidence>
<dbReference type="AlphaFoldDB" id="A0A9W9I629"/>
<reference evidence="3" key="2">
    <citation type="journal article" date="2023" name="IMA Fungus">
        <title>Comparative genomic study of the Penicillium genus elucidates a diverse pangenome and 15 lateral gene transfer events.</title>
        <authorList>
            <person name="Petersen C."/>
            <person name="Sorensen T."/>
            <person name="Nielsen M.R."/>
            <person name="Sondergaard T.E."/>
            <person name="Sorensen J.L."/>
            <person name="Fitzpatrick D.A."/>
            <person name="Frisvad J.C."/>
            <person name="Nielsen K.L."/>
        </authorList>
    </citation>
    <scope>NUCLEOTIDE SEQUENCE</scope>
    <source>
        <strain evidence="3">IBT 26290</strain>
    </source>
</reference>
<feature type="region of interest" description="Disordered" evidence="1">
    <location>
        <begin position="81"/>
        <end position="159"/>
    </location>
</feature>
<reference evidence="3" key="1">
    <citation type="submission" date="2022-11" db="EMBL/GenBank/DDBJ databases">
        <authorList>
            <person name="Petersen C."/>
        </authorList>
    </citation>
    <scope>NUCLEOTIDE SEQUENCE</scope>
    <source>
        <strain evidence="3">IBT 26290</strain>
    </source>
</reference>
<keyword evidence="2" id="KW-0812">Transmembrane</keyword>
<evidence type="ECO:0000313" key="3">
    <source>
        <dbReference type="EMBL" id="KAJ5167701.1"/>
    </source>
</evidence>
<organism evidence="3 4">
    <name type="scientific">Penicillium canariense</name>
    <dbReference type="NCBI Taxonomy" id="189055"/>
    <lineage>
        <taxon>Eukaryota</taxon>
        <taxon>Fungi</taxon>
        <taxon>Dikarya</taxon>
        <taxon>Ascomycota</taxon>
        <taxon>Pezizomycotina</taxon>
        <taxon>Eurotiomycetes</taxon>
        <taxon>Eurotiomycetidae</taxon>
        <taxon>Eurotiales</taxon>
        <taxon>Aspergillaceae</taxon>
        <taxon>Penicillium</taxon>
    </lineage>
</organism>
<accession>A0A9W9I629</accession>
<evidence type="ECO:0000313" key="4">
    <source>
        <dbReference type="Proteomes" id="UP001149163"/>
    </source>
</evidence>
<feature type="transmembrane region" description="Helical" evidence="2">
    <location>
        <begin position="38"/>
        <end position="57"/>
    </location>
</feature>